<dbReference type="InterPro" id="IPR047196">
    <property type="entry name" value="YidC_ALB_C"/>
</dbReference>
<evidence type="ECO:0000256" key="4">
    <source>
        <dbReference type="ARBA" id="ARBA00022692"/>
    </source>
</evidence>
<feature type="transmembrane region" description="Helical" evidence="12">
    <location>
        <begin position="166"/>
        <end position="186"/>
    </location>
</feature>
<evidence type="ECO:0000256" key="5">
    <source>
        <dbReference type="ARBA" id="ARBA00022729"/>
    </source>
</evidence>
<comment type="subcellular location">
    <subcellularLocation>
        <location evidence="1 12">Cell membrane</location>
        <topology evidence="1 12">Multi-pass membrane protein</topology>
    </subcellularLocation>
</comment>
<evidence type="ECO:0000256" key="7">
    <source>
        <dbReference type="ARBA" id="ARBA00022989"/>
    </source>
</evidence>
<dbReference type="HAMAP" id="MF_01811">
    <property type="entry name" value="YidC_type2"/>
    <property type="match status" value="1"/>
</dbReference>
<keyword evidence="3 12" id="KW-1003">Cell membrane</keyword>
<dbReference type="GO" id="GO:0032977">
    <property type="term" value="F:membrane insertase activity"/>
    <property type="evidence" value="ECO:0007669"/>
    <property type="project" value="InterPro"/>
</dbReference>
<protein>
    <recommendedName>
        <fullName evidence="12">Membrane protein insertase YidC</fullName>
    </recommendedName>
    <alternativeName>
        <fullName evidence="12">Foldase YidC</fullName>
    </alternativeName>
    <alternativeName>
        <fullName evidence="12">Membrane integrase YidC</fullName>
    </alternativeName>
    <alternativeName>
        <fullName evidence="12">Membrane protein YidC</fullName>
    </alternativeName>
</protein>
<gene>
    <name evidence="12" type="primary">yidC</name>
    <name evidence="14" type="ORF">AF332_17555</name>
</gene>
<dbReference type="STRING" id="1459.AF332_17555"/>
<feature type="transmembrane region" description="Helical" evidence="12">
    <location>
        <begin position="49"/>
        <end position="72"/>
    </location>
</feature>
<evidence type="ECO:0000313" key="15">
    <source>
        <dbReference type="Proteomes" id="UP000037109"/>
    </source>
</evidence>
<dbReference type="PATRIC" id="fig|1459.3.peg.3847"/>
<evidence type="ECO:0000256" key="6">
    <source>
        <dbReference type="ARBA" id="ARBA00022927"/>
    </source>
</evidence>
<feature type="domain" description="Membrane insertase YidC/Oxa/ALB C-terminal" evidence="13">
    <location>
        <begin position="57"/>
        <end position="243"/>
    </location>
</feature>
<dbReference type="PROSITE" id="PS51257">
    <property type="entry name" value="PROKAR_LIPOPROTEIN"/>
    <property type="match status" value="1"/>
</dbReference>
<dbReference type="AlphaFoldDB" id="A0A0M0GF82"/>
<dbReference type="PANTHER" id="PTHR12428">
    <property type="entry name" value="OXA1"/>
    <property type="match status" value="1"/>
</dbReference>
<keyword evidence="8 12" id="KW-0472">Membrane</keyword>
<dbReference type="CDD" id="cd20070">
    <property type="entry name" value="5TM_YidC_Alb3"/>
    <property type="match status" value="1"/>
</dbReference>
<dbReference type="GO" id="GO:0005886">
    <property type="term" value="C:plasma membrane"/>
    <property type="evidence" value="ECO:0007669"/>
    <property type="project" value="UniProtKB-SubCell"/>
</dbReference>
<evidence type="ECO:0000313" key="14">
    <source>
        <dbReference type="EMBL" id="KON88438.1"/>
    </source>
</evidence>
<keyword evidence="11 12" id="KW-0449">Lipoprotein</keyword>
<evidence type="ECO:0000256" key="3">
    <source>
        <dbReference type="ARBA" id="ARBA00022475"/>
    </source>
</evidence>
<evidence type="ECO:0000256" key="8">
    <source>
        <dbReference type="ARBA" id="ARBA00023136"/>
    </source>
</evidence>
<keyword evidence="4 12" id="KW-0812">Transmembrane</keyword>
<dbReference type="OrthoDB" id="9780552at2"/>
<keyword evidence="2 12" id="KW-0813">Transport</keyword>
<keyword evidence="6 12" id="KW-0653">Protein transport</keyword>
<name>A0A0M0GF82_SPOGL</name>
<accession>A0A0M0GF82</accession>
<comment type="caution">
    <text evidence="14">The sequence shown here is derived from an EMBL/GenBank/DDBJ whole genome shotgun (WGS) entry which is preliminary data.</text>
</comment>
<feature type="transmembrane region" description="Helical" evidence="12">
    <location>
        <begin position="132"/>
        <end position="154"/>
    </location>
</feature>
<reference evidence="15" key="1">
    <citation type="submission" date="2015-07" db="EMBL/GenBank/DDBJ databases">
        <title>Fjat-10036 dsm4.</title>
        <authorList>
            <person name="Liu B."/>
            <person name="Wang J."/>
            <person name="Zhu Y."/>
            <person name="Liu G."/>
            <person name="Chen Q."/>
            <person name="Chen Z."/>
            <person name="Lan J."/>
            <person name="Che J."/>
            <person name="Ge C."/>
            <person name="Shi H."/>
            <person name="Pan Z."/>
            <person name="Liu X."/>
        </authorList>
    </citation>
    <scope>NUCLEOTIDE SEQUENCE [LARGE SCALE GENOMIC DNA]</scope>
    <source>
        <strain evidence="15">DSM 4</strain>
    </source>
</reference>
<keyword evidence="15" id="KW-1185">Reference proteome</keyword>
<dbReference type="InterPro" id="IPR028055">
    <property type="entry name" value="YidC/Oxa/ALB_C"/>
</dbReference>
<evidence type="ECO:0000256" key="11">
    <source>
        <dbReference type="ARBA" id="ARBA00023288"/>
    </source>
</evidence>
<comment type="similarity">
    <text evidence="12">Belongs to the OXA1/ALB3/YidC family. Type 2 subfamily.</text>
</comment>
<dbReference type="Pfam" id="PF02096">
    <property type="entry name" value="60KD_IMP"/>
    <property type="match status" value="1"/>
</dbReference>
<dbReference type="InterPro" id="IPR023060">
    <property type="entry name" value="YidC/YidC1/YidC2_Firmicutes"/>
</dbReference>
<keyword evidence="10 12" id="KW-0143">Chaperone</keyword>
<dbReference type="RefSeq" id="WP_053435813.1">
    <property type="nucleotide sequence ID" value="NZ_LGUF01000007.1"/>
</dbReference>
<keyword evidence="5 12" id="KW-0732">Signal</keyword>
<dbReference type="NCBIfam" id="TIGR03592">
    <property type="entry name" value="yidC_oxa1_cterm"/>
    <property type="match status" value="1"/>
</dbReference>
<evidence type="ECO:0000256" key="9">
    <source>
        <dbReference type="ARBA" id="ARBA00023139"/>
    </source>
</evidence>
<dbReference type="Proteomes" id="UP000037109">
    <property type="component" value="Unassembled WGS sequence"/>
</dbReference>
<evidence type="ECO:0000256" key="2">
    <source>
        <dbReference type="ARBA" id="ARBA00022448"/>
    </source>
</evidence>
<sequence length="262" mass="29843">MRKIKLLLSIIMISALPMFLSACQAQGGQGTGFFHHYFVDPFALAIHGAAVFFHGNYGLAIIFITIMIRLILMPLMLKQYKNQNLMKEKMDKLKPELEKIQQKLKTSKKPQEQQKLQQEMFSLYQSHGVNPLNAAGCLPILIQMPILMGFYYAIRGNQEIAAHSFLWFNLGQSDVWITIIAGIVYYLQYRFTLTNMTAQTPKQMKFIGLLSPVMIMLVSLNAPAALPLYWTAGGIFLVFQSWVGRKLYTKNKADTVQFMSES</sequence>
<dbReference type="EMBL" id="LGUF01000007">
    <property type="protein sequence ID" value="KON88438.1"/>
    <property type="molecule type" value="Genomic_DNA"/>
</dbReference>
<feature type="transmembrane region" description="Helical" evidence="12">
    <location>
        <begin position="206"/>
        <end position="222"/>
    </location>
</feature>
<keyword evidence="7 12" id="KW-1133">Transmembrane helix</keyword>
<keyword evidence="9" id="KW-0564">Palmitate</keyword>
<dbReference type="PANTHER" id="PTHR12428:SF65">
    <property type="entry name" value="CYTOCHROME C OXIDASE ASSEMBLY PROTEIN COX18, MITOCHONDRIAL"/>
    <property type="match status" value="1"/>
</dbReference>
<dbReference type="GO" id="GO:0051205">
    <property type="term" value="P:protein insertion into membrane"/>
    <property type="evidence" value="ECO:0007669"/>
    <property type="project" value="TreeGrafter"/>
</dbReference>
<dbReference type="PRINTS" id="PR00701">
    <property type="entry name" value="60KDINNERMP"/>
</dbReference>
<proteinExistence type="inferred from homology"/>
<dbReference type="GO" id="GO:0015031">
    <property type="term" value="P:protein transport"/>
    <property type="evidence" value="ECO:0007669"/>
    <property type="project" value="UniProtKB-KW"/>
</dbReference>
<evidence type="ECO:0000256" key="10">
    <source>
        <dbReference type="ARBA" id="ARBA00023186"/>
    </source>
</evidence>
<organism evidence="14 15">
    <name type="scientific">Sporosarcina globispora</name>
    <name type="common">Bacillus globisporus</name>
    <dbReference type="NCBI Taxonomy" id="1459"/>
    <lineage>
        <taxon>Bacteria</taxon>
        <taxon>Bacillati</taxon>
        <taxon>Bacillota</taxon>
        <taxon>Bacilli</taxon>
        <taxon>Bacillales</taxon>
        <taxon>Caryophanaceae</taxon>
        <taxon>Sporosarcina</taxon>
    </lineage>
</organism>
<evidence type="ECO:0000259" key="13">
    <source>
        <dbReference type="Pfam" id="PF02096"/>
    </source>
</evidence>
<dbReference type="InterPro" id="IPR001708">
    <property type="entry name" value="YidC/ALB3/OXA1/COX18"/>
</dbReference>
<comment type="function">
    <text evidence="12">Required for the insertion and/or proper folding and/or complex formation of integral membrane proteins into the membrane. Involved in integration of membrane proteins that insert both dependently and independently of the Sec translocase complex, as well as at least some lipoproteins.</text>
</comment>
<evidence type="ECO:0000256" key="12">
    <source>
        <dbReference type="HAMAP-Rule" id="MF_01811"/>
    </source>
</evidence>
<evidence type="ECO:0000256" key="1">
    <source>
        <dbReference type="ARBA" id="ARBA00004651"/>
    </source>
</evidence>